<protein>
    <recommendedName>
        <fullName evidence="4">DUF1120 domain-containing protein</fullName>
    </recommendedName>
</protein>
<comment type="caution">
    <text evidence="2">The sequence shown here is derived from an EMBL/GenBank/DDBJ whole genome shotgun (WGS) entry which is preliminary data.</text>
</comment>
<dbReference type="InterPro" id="IPR010546">
    <property type="entry name" value="DUF1120"/>
</dbReference>
<keyword evidence="1" id="KW-0732">Signal</keyword>
<dbReference type="EMBL" id="RBUA01000097">
    <property type="protein sequence ID" value="RMU66314.1"/>
    <property type="molecule type" value="Genomic_DNA"/>
</dbReference>
<dbReference type="AlphaFoldDB" id="A0A3M5W8W5"/>
<gene>
    <name evidence="2" type="ORF">ALP29_00290</name>
</gene>
<evidence type="ECO:0000313" key="2">
    <source>
        <dbReference type="EMBL" id="RMU66314.1"/>
    </source>
</evidence>
<sequence>MEKIEMKIRISLLSSALLLAMTSSAFAASSVDLTVKGVITPSACTPNLPGDIDYGKIAAKDLSPDSHTWLEHRTLKLSVNCDAATLFAIRTVDNRAGSSTTGTFGLGLTDENEKLGGFELSLLSHTSETPSTALIQYPWSPTWTVLYPDDGVTPNTLVGFGGRSDSGWAPQPLQDVVMDISVRGAIAPTNTLTLDSEVAMDGSATFEVNYL</sequence>
<organism evidence="2 3">
    <name type="scientific">Pseudomonas syringae pv. avii</name>
    <dbReference type="NCBI Taxonomy" id="663959"/>
    <lineage>
        <taxon>Bacteria</taxon>
        <taxon>Pseudomonadati</taxon>
        <taxon>Pseudomonadota</taxon>
        <taxon>Gammaproteobacteria</taxon>
        <taxon>Pseudomonadales</taxon>
        <taxon>Pseudomonadaceae</taxon>
        <taxon>Pseudomonas</taxon>
        <taxon>Pseudomonas syringae</taxon>
    </lineage>
</organism>
<evidence type="ECO:0008006" key="4">
    <source>
        <dbReference type="Google" id="ProtNLM"/>
    </source>
</evidence>
<dbReference type="Proteomes" id="UP000280395">
    <property type="component" value="Unassembled WGS sequence"/>
</dbReference>
<dbReference type="Pfam" id="PF06551">
    <property type="entry name" value="DUF1120"/>
    <property type="match status" value="1"/>
</dbReference>
<accession>A0A3M5W8W5</accession>
<feature type="signal peptide" evidence="1">
    <location>
        <begin position="1"/>
        <end position="27"/>
    </location>
</feature>
<feature type="chain" id="PRO_5018298994" description="DUF1120 domain-containing protein" evidence="1">
    <location>
        <begin position="28"/>
        <end position="211"/>
    </location>
</feature>
<evidence type="ECO:0000313" key="3">
    <source>
        <dbReference type="Proteomes" id="UP000280395"/>
    </source>
</evidence>
<evidence type="ECO:0000256" key="1">
    <source>
        <dbReference type="SAM" id="SignalP"/>
    </source>
</evidence>
<proteinExistence type="predicted"/>
<name>A0A3M5W8W5_PSESX</name>
<reference evidence="2 3" key="1">
    <citation type="submission" date="2018-08" db="EMBL/GenBank/DDBJ databases">
        <title>Recombination of ecologically and evolutionarily significant loci maintains genetic cohesion in the Pseudomonas syringae species complex.</title>
        <authorList>
            <person name="Dillon M."/>
            <person name="Thakur S."/>
            <person name="Almeida R.N.D."/>
            <person name="Weir B.S."/>
            <person name="Guttman D.S."/>
        </authorList>
    </citation>
    <scope>NUCLEOTIDE SEQUENCE [LARGE SCALE GENOMIC DNA]</scope>
    <source>
        <strain evidence="2 3">ICMP 14479</strain>
    </source>
</reference>